<name>A0A8I6SDL0_CIMLE</name>
<evidence type="ECO:0000313" key="4">
    <source>
        <dbReference type="Proteomes" id="UP000494040"/>
    </source>
</evidence>
<sequence length="421" mass="48994">MADCKSHIKFSSGEQEEQLSPKLSFESLDIPFCLDSKRKNVTTKTRSCNMKMSHSVTDQARKSNLKLIPWAPHPLKEDLEQKFSSVFKLATENIGEKLYKYRKLRSYSNVPTYSKESVTEDSKRSNAQSEDARALFFPSPLPKDIFSEKESSSEDTTVNKKDKTQRPPSRCSVCSPKEIDLKKCVVKVKMGGPPIKQRLFKNLMAQFTEPENACLRIPLKKKTPQHLRTAAEAPLSMRLTAIAQYHLNNIVNNNPVFDWSVERVSKWISDDLKMPQYRRNFLENSIAGRHLVLMNAETLEQMGIRNFDDVIKISENVRNIFKLQKEINVNLFLTKARFDPPTLFSMYSYKSGYDKSVGAFFKKHHLVLKKKPFCSLFEIKRTQWDLFPKTIKTVNNRRFILKSFDSYPEHRKIRPPPRRLW</sequence>
<protein>
    <recommendedName>
        <fullName evidence="2">SAM domain-containing protein</fullName>
    </recommendedName>
</protein>
<dbReference type="RefSeq" id="XP_014261922.1">
    <property type="nucleotide sequence ID" value="XM_014406436.1"/>
</dbReference>
<dbReference type="EnsemblMetazoa" id="XM_014406436.1">
    <property type="protein sequence ID" value="XP_014261922.1"/>
    <property type="gene ID" value="LOC106674011"/>
</dbReference>
<dbReference type="Proteomes" id="UP000494040">
    <property type="component" value="Unassembled WGS sequence"/>
</dbReference>
<dbReference type="SMART" id="SM00454">
    <property type="entry name" value="SAM"/>
    <property type="match status" value="1"/>
</dbReference>
<dbReference type="InterPro" id="IPR013761">
    <property type="entry name" value="SAM/pointed_sf"/>
</dbReference>
<proteinExistence type="predicted"/>
<evidence type="ECO:0000259" key="2">
    <source>
        <dbReference type="PROSITE" id="PS50105"/>
    </source>
</evidence>
<feature type="domain" description="SAM" evidence="2">
    <location>
        <begin position="259"/>
        <end position="323"/>
    </location>
</feature>
<dbReference type="AlphaFoldDB" id="A0A8I6SDL0"/>
<dbReference type="Pfam" id="PF07647">
    <property type="entry name" value="SAM_2"/>
    <property type="match status" value="1"/>
</dbReference>
<dbReference type="PANTHER" id="PTHR46829:SF1">
    <property type="entry name" value="STERILE ALPHA MOTIF DOMAIN-CONTAINING PROTEIN 15"/>
    <property type="match status" value="1"/>
</dbReference>
<evidence type="ECO:0000313" key="3">
    <source>
        <dbReference type="EnsemblMetazoa" id="XP_014261922.1"/>
    </source>
</evidence>
<accession>A0A8I6SDL0</accession>
<dbReference type="PROSITE" id="PS50105">
    <property type="entry name" value="SAM_DOMAIN"/>
    <property type="match status" value="1"/>
</dbReference>
<dbReference type="KEGG" id="clec:106674011"/>
<dbReference type="PANTHER" id="PTHR46829">
    <property type="entry name" value="STERILE ALPHA MOTIF DOMAIN-CONTAINING PROTEIN 15"/>
    <property type="match status" value="1"/>
</dbReference>
<dbReference type="OrthoDB" id="6133291at2759"/>
<dbReference type="SUPFAM" id="SSF47769">
    <property type="entry name" value="SAM/Pointed domain"/>
    <property type="match status" value="1"/>
</dbReference>
<feature type="region of interest" description="Disordered" evidence="1">
    <location>
        <begin position="112"/>
        <end position="172"/>
    </location>
</feature>
<dbReference type="InterPro" id="IPR001660">
    <property type="entry name" value="SAM"/>
</dbReference>
<feature type="compositionally biased region" description="Basic and acidic residues" evidence="1">
    <location>
        <begin position="145"/>
        <end position="165"/>
    </location>
</feature>
<reference evidence="3" key="1">
    <citation type="submission" date="2022-01" db="UniProtKB">
        <authorList>
            <consortium name="EnsemblMetazoa"/>
        </authorList>
    </citation>
    <scope>IDENTIFICATION</scope>
</reference>
<dbReference type="GeneID" id="106674011"/>
<keyword evidence="4" id="KW-1185">Reference proteome</keyword>
<evidence type="ECO:0000256" key="1">
    <source>
        <dbReference type="SAM" id="MobiDB-lite"/>
    </source>
</evidence>
<organism evidence="3 4">
    <name type="scientific">Cimex lectularius</name>
    <name type="common">Bed bug</name>
    <name type="synonym">Acanthia lectularia</name>
    <dbReference type="NCBI Taxonomy" id="79782"/>
    <lineage>
        <taxon>Eukaryota</taxon>
        <taxon>Metazoa</taxon>
        <taxon>Ecdysozoa</taxon>
        <taxon>Arthropoda</taxon>
        <taxon>Hexapoda</taxon>
        <taxon>Insecta</taxon>
        <taxon>Pterygota</taxon>
        <taxon>Neoptera</taxon>
        <taxon>Paraneoptera</taxon>
        <taxon>Hemiptera</taxon>
        <taxon>Heteroptera</taxon>
        <taxon>Panheteroptera</taxon>
        <taxon>Cimicomorpha</taxon>
        <taxon>Cimicidae</taxon>
        <taxon>Cimex</taxon>
    </lineage>
</organism>
<feature type="region of interest" description="Disordered" evidence="1">
    <location>
        <begin position="1"/>
        <end position="22"/>
    </location>
</feature>
<dbReference type="Gene3D" id="1.10.150.50">
    <property type="entry name" value="Transcription Factor, Ets-1"/>
    <property type="match status" value="1"/>
</dbReference>